<accession>A0ACC3TAZ2</accession>
<keyword evidence="2" id="KW-1185">Reference proteome</keyword>
<protein>
    <submittedName>
        <fullName evidence="1">Uncharacterized protein</fullName>
    </submittedName>
</protein>
<comment type="caution">
    <text evidence="1">The sequence shown here is derived from an EMBL/GenBank/DDBJ whole genome shotgun (WGS) entry which is preliminary data.</text>
</comment>
<organism evidence="1 2">
    <name type="scientific">Lipomyces kononenkoae</name>
    <name type="common">Yeast</name>
    <dbReference type="NCBI Taxonomy" id="34357"/>
    <lineage>
        <taxon>Eukaryota</taxon>
        <taxon>Fungi</taxon>
        <taxon>Dikarya</taxon>
        <taxon>Ascomycota</taxon>
        <taxon>Saccharomycotina</taxon>
        <taxon>Lipomycetes</taxon>
        <taxon>Lipomycetales</taxon>
        <taxon>Lipomycetaceae</taxon>
        <taxon>Lipomyces</taxon>
    </lineage>
</organism>
<evidence type="ECO:0000313" key="1">
    <source>
        <dbReference type="EMBL" id="KAK9241088.1"/>
    </source>
</evidence>
<dbReference type="EMBL" id="MU971336">
    <property type="protein sequence ID" value="KAK9241088.1"/>
    <property type="molecule type" value="Genomic_DNA"/>
</dbReference>
<dbReference type="Proteomes" id="UP001433508">
    <property type="component" value="Unassembled WGS sequence"/>
</dbReference>
<evidence type="ECO:0000313" key="2">
    <source>
        <dbReference type="Proteomes" id="UP001433508"/>
    </source>
</evidence>
<gene>
    <name evidence="1" type="ORF">V1525DRAFT_335487</name>
</gene>
<reference evidence="2" key="1">
    <citation type="journal article" date="2024" name="Front. Bioeng. Biotechnol.">
        <title>Genome-scale model development and genomic sequencing of the oleaginous clade Lipomyces.</title>
        <authorList>
            <person name="Czajka J.J."/>
            <person name="Han Y."/>
            <person name="Kim J."/>
            <person name="Mondo S.J."/>
            <person name="Hofstad B.A."/>
            <person name="Robles A."/>
            <person name="Haridas S."/>
            <person name="Riley R."/>
            <person name="LaButti K."/>
            <person name="Pangilinan J."/>
            <person name="Andreopoulos W."/>
            <person name="Lipzen A."/>
            <person name="Yan J."/>
            <person name="Wang M."/>
            <person name="Ng V."/>
            <person name="Grigoriev I.V."/>
            <person name="Spatafora J.W."/>
            <person name="Magnuson J.K."/>
            <person name="Baker S.E."/>
            <person name="Pomraning K.R."/>
        </authorList>
    </citation>
    <scope>NUCLEOTIDE SEQUENCE [LARGE SCALE GENOMIC DNA]</scope>
    <source>
        <strain evidence="2">CBS 7786</strain>
    </source>
</reference>
<proteinExistence type="predicted"/>
<sequence>MQPAELHKEAGNALFSQEDYEGAIREYTKAIIQDASNPAYFTNRALCRLRLHKYEEALADCQKALELTSDSMKAHFYKAQALLALDRPNEALRSSKLAYEIALKQKSPSASSIAQTVLNAKKSRWEVMEQRRVEKEGQLLFEMKDILHGQYETKIKQAEQDPDTTEQERIEAREILEYEYSEKVSQLEHTFERSDDKYKKREVPDYLIDPISFNVFYDPVVSKSGQSFERSVLLEHLKHHKFDPFTREYLTESDLRPNLSLKAACEKFLEENGWAVDY</sequence>
<name>A0ACC3TAZ2_LIPKO</name>